<dbReference type="InterPro" id="IPR050628">
    <property type="entry name" value="SNF2_RAD54_helicase_TF"/>
</dbReference>
<sequence length="188" mass="20633">MSTFYSHISLLKTTPPSYPALFTLNSKQKLLQLPSGSDLPIMTPPHSMIQTPLLPHQRTALGFLWDQEIPNGQSACGLWATSPPGSTFNARHIITNKVVSSFESLLTNTPLGGLLADDMGLGKIFQDIALIDTSKEQIITNHQCSMPTLLNHQLEIRNIQACSGWSAASQNLRWPHLSLIIQGQHLAT</sequence>
<dbReference type="SUPFAM" id="SSF52540">
    <property type="entry name" value="P-loop containing nucleoside triphosphate hydrolases"/>
    <property type="match status" value="1"/>
</dbReference>
<reference evidence="5" key="1">
    <citation type="submission" date="2021-03" db="EMBL/GenBank/DDBJ databases">
        <title>Draft genome sequence of rust myrtle Austropuccinia psidii MF-1, a brazilian biotype.</title>
        <authorList>
            <person name="Quecine M.C."/>
            <person name="Pachon D.M.R."/>
            <person name="Bonatelli M.L."/>
            <person name="Correr F.H."/>
            <person name="Franceschini L.M."/>
            <person name="Leite T.F."/>
            <person name="Margarido G.R.A."/>
            <person name="Almeida C.A."/>
            <person name="Ferrarezi J.A."/>
            <person name="Labate C.A."/>
        </authorList>
    </citation>
    <scope>NUCLEOTIDE SEQUENCE</scope>
    <source>
        <strain evidence="5">MF-1</strain>
    </source>
</reference>
<dbReference type="PANTHER" id="PTHR45626">
    <property type="entry name" value="TRANSCRIPTION TERMINATION FACTOR 2-RELATED"/>
    <property type="match status" value="1"/>
</dbReference>
<evidence type="ECO:0000256" key="3">
    <source>
        <dbReference type="ARBA" id="ARBA00022840"/>
    </source>
</evidence>
<proteinExistence type="predicted"/>
<keyword evidence="3" id="KW-0067">ATP-binding</keyword>
<organism evidence="5 6">
    <name type="scientific">Austropuccinia psidii MF-1</name>
    <dbReference type="NCBI Taxonomy" id="1389203"/>
    <lineage>
        <taxon>Eukaryota</taxon>
        <taxon>Fungi</taxon>
        <taxon>Dikarya</taxon>
        <taxon>Basidiomycota</taxon>
        <taxon>Pucciniomycotina</taxon>
        <taxon>Pucciniomycetes</taxon>
        <taxon>Pucciniales</taxon>
        <taxon>Sphaerophragmiaceae</taxon>
        <taxon>Austropuccinia</taxon>
    </lineage>
</organism>
<dbReference type="EMBL" id="AVOT02004162">
    <property type="protein sequence ID" value="MBW0475580.1"/>
    <property type="molecule type" value="Genomic_DNA"/>
</dbReference>
<dbReference type="InterPro" id="IPR038718">
    <property type="entry name" value="SNF2-like_sf"/>
</dbReference>
<dbReference type="Proteomes" id="UP000765509">
    <property type="component" value="Unassembled WGS sequence"/>
</dbReference>
<evidence type="ECO:0000256" key="1">
    <source>
        <dbReference type="ARBA" id="ARBA00022741"/>
    </source>
</evidence>
<keyword evidence="6" id="KW-1185">Reference proteome</keyword>
<evidence type="ECO:0000313" key="6">
    <source>
        <dbReference type="Proteomes" id="UP000765509"/>
    </source>
</evidence>
<dbReference type="Gene3D" id="3.40.50.10810">
    <property type="entry name" value="Tandem AAA-ATPase domain"/>
    <property type="match status" value="1"/>
</dbReference>
<feature type="domain" description="SNF2 N-terminal" evidence="4">
    <location>
        <begin position="96"/>
        <end position="137"/>
    </location>
</feature>
<dbReference type="InterPro" id="IPR027417">
    <property type="entry name" value="P-loop_NTPase"/>
</dbReference>
<dbReference type="GO" id="GO:0016787">
    <property type="term" value="F:hydrolase activity"/>
    <property type="evidence" value="ECO:0007669"/>
    <property type="project" value="UniProtKB-KW"/>
</dbReference>
<keyword evidence="1" id="KW-0547">Nucleotide-binding</keyword>
<dbReference type="GO" id="GO:0005524">
    <property type="term" value="F:ATP binding"/>
    <property type="evidence" value="ECO:0007669"/>
    <property type="project" value="UniProtKB-KW"/>
</dbReference>
<dbReference type="AlphaFoldDB" id="A0A9Q3C2N9"/>
<gene>
    <name evidence="5" type="ORF">O181_015295</name>
</gene>
<evidence type="ECO:0000259" key="4">
    <source>
        <dbReference type="Pfam" id="PF00176"/>
    </source>
</evidence>
<keyword evidence="2" id="KW-0378">Hydrolase</keyword>
<comment type="caution">
    <text evidence="5">The sequence shown here is derived from an EMBL/GenBank/DDBJ whole genome shotgun (WGS) entry which is preliminary data.</text>
</comment>
<dbReference type="GO" id="GO:0008094">
    <property type="term" value="F:ATP-dependent activity, acting on DNA"/>
    <property type="evidence" value="ECO:0007669"/>
    <property type="project" value="TreeGrafter"/>
</dbReference>
<dbReference type="Pfam" id="PF00176">
    <property type="entry name" value="SNF2-rel_dom"/>
    <property type="match status" value="1"/>
</dbReference>
<protein>
    <recommendedName>
        <fullName evidence="4">SNF2 N-terminal domain-containing protein</fullName>
    </recommendedName>
</protein>
<dbReference type="GO" id="GO:0005634">
    <property type="term" value="C:nucleus"/>
    <property type="evidence" value="ECO:0007669"/>
    <property type="project" value="TreeGrafter"/>
</dbReference>
<dbReference type="GO" id="GO:0006281">
    <property type="term" value="P:DNA repair"/>
    <property type="evidence" value="ECO:0007669"/>
    <property type="project" value="TreeGrafter"/>
</dbReference>
<evidence type="ECO:0000256" key="2">
    <source>
        <dbReference type="ARBA" id="ARBA00022801"/>
    </source>
</evidence>
<evidence type="ECO:0000313" key="5">
    <source>
        <dbReference type="EMBL" id="MBW0475580.1"/>
    </source>
</evidence>
<dbReference type="OrthoDB" id="448448at2759"/>
<accession>A0A9Q3C2N9</accession>
<dbReference type="InterPro" id="IPR000330">
    <property type="entry name" value="SNF2_N"/>
</dbReference>
<name>A0A9Q3C2N9_9BASI</name>